<keyword evidence="3" id="KW-0378">Hydrolase</keyword>
<dbReference type="PROSITE" id="PS51420">
    <property type="entry name" value="RHO"/>
    <property type="match status" value="1"/>
</dbReference>
<dbReference type="PRINTS" id="PR00449">
    <property type="entry name" value="RASTRNSFRMNG"/>
</dbReference>
<dbReference type="InterPro" id="IPR027417">
    <property type="entry name" value="P-loop_NTPase"/>
</dbReference>
<dbReference type="FunFam" id="3.40.50.300:FF:001447">
    <property type="entry name" value="Ras-related protein Rab-1B"/>
    <property type="match status" value="1"/>
</dbReference>
<dbReference type="SUPFAM" id="SSF52540">
    <property type="entry name" value="P-loop containing nucleoside triphosphate hydrolases"/>
    <property type="match status" value="1"/>
</dbReference>
<evidence type="ECO:0000256" key="3">
    <source>
        <dbReference type="ARBA" id="ARBA00022801"/>
    </source>
</evidence>
<organism evidence="6 7">
    <name type="scientific">Candidula unifasciata</name>
    <dbReference type="NCBI Taxonomy" id="100452"/>
    <lineage>
        <taxon>Eukaryota</taxon>
        <taxon>Metazoa</taxon>
        <taxon>Spiralia</taxon>
        <taxon>Lophotrochozoa</taxon>
        <taxon>Mollusca</taxon>
        <taxon>Gastropoda</taxon>
        <taxon>Heterobranchia</taxon>
        <taxon>Euthyneura</taxon>
        <taxon>Panpulmonata</taxon>
        <taxon>Eupulmonata</taxon>
        <taxon>Stylommatophora</taxon>
        <taxon>Helicina</taxon>
        <taxon>Helicoidea</taxon>
        <taxon>Geomitridae</taxon>
        <taxon>Candidula</taxon>
    </lineage>
</organism>
<dbReference type="SMART" id="SM00175">
    <property type="entry name" value="RAB"/>
    <property type="match status" value="1"/>
</dbReference>
<evidence type="ECO:0000313" key="7">
    <source>
        <dbReference type="Proteomes" id="UP000678393"/>
    </source>
</evidence>
<evidence type="ECO:0000256" key="2">
    <source>
        <dbReference type="ARBA" id="ARBA00011984"/>
    </source>
</evidence>
<dbReference type="PROSITE" id="PS51421">
    <property type="entry name" value="RAS"/>
    <property type="match status" value="1"/>
</dbReference>
<dbReference type="NCBIfam" id="TIGR00231">
    <property type="entry name" value="small_GTP"/>
    <property type="match status" value="1"/>
</dbReference>
<evidence type="ECO:0000256" key="1">
    <source>
        <dbReference type="ARBA" id="ARBA00008344"/>
    </source>
</evidence>
<comment type="catalytic activity">
    <reaction evidence="4">
        <text>GTP + H2O = GDP + phosphate + H(+)</text>
        <dbReference type="Rhea" id="RHEA:19669"/>
        <dbReference type="ChEBI" id="CHEBI:15377"/>
        <dbReference type="ChEBI" id="CHEBI:15378"/>
        <dbReference type="ChEBI" id="CHEBI:37565"/>
        <dbReference type="ChEBI" id="CHEBI:43474"/>
        <dbReference type="ChEBI" id="CHEBI:58189"/>
        <dbReference type="EC" id="3.6.5.2"/>
    </reaction>
</comment>
<gene>
    <name evidence="6" type="ORF">CUNI_LOCUS4261</name>
</gene>
<dbReference type="SMART" id="SM00174">
    <property type="entry name" value="RHO"/>
    <property type="match status" value="1"/>
</dbReference>
<dbReference type="PANTHER" id="PTHR45704">
    <property type="entry name" value="RAS-LIKE FAMILY MEMBER 11"/>
    <property type="match status" value="1"/>
</dbReference>
<dbReference type="InterPro" id="IPR039006">
    <property type="entry name" value="RhoGAP_pG2"/>
</dbReference>
<dbReference type="GO" id="GO:0005525">
    <property type="term" value="F:GTP binding"/>
    <property type="evidence" value="ECO:0007669"/>
    <property type="project" value="InterPro"/>
</dbReference>
<keyword evidence="7" id="KW-1185">Reference proteome</keyword>
<dbReference type="OrthoDB" id="18798at2759"/>
<dbReference type="InterPro" id="IPR005225">
    <property type="entry name" value="Small_GTP-bd"/>
</dbReference>
<dbReference type="SMART" id="SM00173">
    <property type="entry name" value="RAS"/>
    <property type="match status" value="1"/>
</dbReference>
<evidence type="ECO:0000256" key="4">
    <source>
        <dbReference type="ARBA" id="ARBA00048098"/>
    </source>
</evidence>
<dbReference type="GO" id="GO:0003925">
    <property type="term" value="F:G protein activity"/>
    <property type="evidence" value="ECO:0007669"/>
    <property type="project" value="UniProtKB-EC"/>
</dbReference>
<dbReference type="Gene3D" id="3.40.50.300">
    <property type="entry name" value="P-loop containing nucleotide triphosphate hydrolases"/>
    <property type="match status" value="1"/>
</dbReference>
<reference evidence="6" key="1">
    <citation type="submission" date="2021-04" db="EMBL/GenBank/DDBJ databases">
        <authorList>
            <consortium name="Molecular Ecology Group"/>
        </authorList>
    </citation>
    <scope>NUCLEOTIDE SEQUENCE</scope>
</reference>
<evidence type="ECO:0000259" key="5">
    <source>
        <dbReference type="PROSITE" id="PS51853"/>
    </source>
</evidence>
<dbReference type="PROSITE" id="PS51853">
    <property type="entry name" value="PG2"/>
    <property type="match status" value="1"/>
</dbReference>
<dbReference type="PROSITE" id="PS51419">
    <property type="entry name" value="RAB"/>
    <property type="match status" value="1"/>
</dbReference>
<feature type="domain" description="PG2 pseudoGTPase" evidence="5">
    <location>
        <begin position="9"/>
        <end position="176"/>
    </location>
</feature>
<dbReference type="Proteomes" id="UP000678393">
    <property type="component" value="Unassembled WGS sequence"/>
</dbReference>
<comment type="similarity">
    <text evidence="1">Belongs to the small GTPase superfamily. Ras family.</text>
</comment>
<sequence length="190" mass="21387">MTTRQVQIAVIGGCSVGKTALVVQLISALFEEEYVPTADEDRVAMLDYGETSIKLVIHDTSGSEKFAEAREEKYTTAEGFLAVYSIERRRSFNELRMFLEKLQQVRGIRSIPLVVVGNKVDLQNVREVERSEGEELAKTLGCPFVELTARERDSVVGAFKQLIREMDKTAVVRKENMKLKLTHCTLCALL</sequence>
<comment type="caution">
    <text evidence="6">The sequence shown here is derived from an EMBL/GenBank/DDBJ whole genome shotgun (WGS) entry which is preliminary data.</text>
</comment>
<dbReference type="AlphaFoldDB" id="A0A8S3YPG7"/>
<dbReference type="EMBL" id="CAJHNH020000594">
    <property type="protein sequence ID" value="CAG5118703.1"/>
    <property type="molecule type" value="Genomic_DNA"/>
</dbReference>
<evidence type="ECO:0000313" key="6">
    <source>
        <dbReference type="EMBL" id="CAG5118703.1"/>
    </source>
</evidence>
<proteinExistence type="inferred from homology"/>
<name>A0A8S3YPG7_9EUPU</name>
<dbReference type="EC" id="3.6.5.2" evidence="2"/>
<protein>
    <recommendedName>
        <fullName evidence="2">small monomeric GTPase</fullName>
        <ecNumber evidence="2">3.6.5.2</ecNumber>
    </recommendedName>
</protein>
<dbReference type="Pfam" id="PF00071">
    <property type="entry name" value="Ras"/>
    <property type="match status" value="1"/>
</dbReference>
<accession>A0A8S3YPG7</accession>
<dbReference type="InterPro" id="IPR001806">
    <property type="entry name" value="Small_GTPase"/>
</dbReference>
<dbReference type="InterPro" id="IPR051065">
    <property type="entry name" value="Ras-related_GTPase"/>
</dbReference>